<dbReference type="AlphaFoldDB" id="A0A423I320"/>
<dbReference type="Proteomes" id="UP000285636">
    <property type="component" value="Unassembled WGS sequence"/>
</dbReference>
<comment type="caution">
    <text evidence="1">The sequence shown here is derived from an EMBL/GenBank/DDBJ whole genome shotgun (WGS) entry which is preliminary data.</text>
</comment>
<gene>
    <name evidence="1" type="ORF">BK660_12250</name>
</gene>
<accession>A0A423I320</accession>
<sequence length="83" mass="9136">MFVLSRVVVGLARQKKEQKRGNTFFCTYNSILDFYVLIVNRASRVMPGRRSGGESGKLCGEAGGPFASKPAPTFDRFFLGELG</sequence>
<reference evidence="1 2" key="1">
    <citation type="submission" date="2016-10" db="EMBL/GenBank/DDBJ databases">
        <title>Comparative genome analysis of multiple Pseudomonas spp. focuses on biocontrol and plant growth promoting traits.</title>
        <authorList>
            <person name="Tao X.-Y."/>
            <person name="Taylor C.G."/>
        </authorList>
    </citation>
    <scope>NUCLEOTIDE SEQUENCE [LARGE SCALE GENOMIC DNA]</scope>
    <source>
        <strain evidence="1 2">38D7</strain>
    </source>
</reference>
<evidence type="ECO:0000313" key="1">
    <source>
        <dbReference type="EMBL" id="RON19841.1"/>
    </source>
</evidence>
<name>A0A423I320_9PSED</name>
<organism evidence="1 2">
    <name type="scientific">Pseudomonas brassicacearum</name>
    <dbReference type="NCBI Taxonomy" id="930166"/>
    <lineage>
        <taxon>Bacteria</taxon>
        <taxon>Pseudomonadati</taxon>
        <taxon>Pseudomonadota</taxon>
        <taxon>Gammaproteobacteria</taxon>
        <taxon>Pseudomonadales</taxon>
        <taxon>Pseudomonadaceae</taxon>
        <taxon>Pseudomonas</taxon>
    </lineage>
</organism>
<proteinExistence type="predicted"/>
<dbReference type="EMBL" id="MOBK01000006">
    <property type="protein sequence ID" value="RON19841.1"/>
    <property type="molecule type" value="Genomic_DNA"/>
</dbReference>
<protein>
    <submittedName>
        <fullName evidence="1">Uncharacterized protein</fullName>
    </submittedName>
</protein>
<evidence type="ECO:0000313" key="2">
    <source>
        <dbReference type="Proteomes" id="UP000285636"/>
    </source>
</evidence>